<feature type="chain" id="PRO_5042001878" description="Secreted protein" evidence="1">
    <location>
        <begin position="25"/>
        <end position="74"/>
    </location>
</feature>
<evidence type="ECO:0000313" key="2">
    <source>
        <dbReference type="EMBL" id="KAJ7737889.1"/>
    </source>
</evidence>
<comment type="caution">
    <text evidence="2">The sequence shown here is derived from an EMBL/GenBank/DDBJ whole genome shotgun (WGS) entry which is preliminary data.</text>
</comment>
<dbReference type="EMBL" id="JARJLG010000140">
    <property type="protein sequence ID" value="KAJ7737889.1"/>
    <property type="molecule type" value="Genomic_DNA"/>
</dbReference>
<evidence type="ECO:0000313" key="3">
    <source>
        <dbReference type="Proteomes" id="UP001215280"/>
    </source>
</evidence>
<evidence type="ECO:0000256" key="1">
    <source>
        <dbReference type="SAM" id="SignalP"/>
    </source>
</evidence>
<reference evidence="2" key="1">
    <citation type="submission" date="2023-03" db="EMBL/GenBank/DDBJ databases">
        <title>Massive genome expansion in bonnet fungi (Mycena s.s.) driven by repeated elements and novel gene families across ecological guilds.</title>
        <authorList>
            <consortium name="Lawrence Berkeley National Laboratory"/>
            <person name="Harder C.B."/>
            <person name="Miyauchi S."/>
            <person name="Viragh M."/>
            <person name="Kuo A."/>
            <person name="Thoen E."/>
            <person name="Andreopoulos B."/>
            <person name="Lu D."/>
            <person name="Skrede I."/>
            <person name="Drula E."/>
            <person name="Henrissat B."/>
            <person name="Morin E."/>
            <person name="Kohler A."/>
            <person name="Barry K."/>
            <person name="LaButti K."/>
            <person name="Morin E."/>
            <person name="Salamov A."/>
            <person name="Lipzen A."/>
            <person name="Mereny Z."/>
            <person name="Hegedus B."/>
            <person name="Baldrian P."/>
            <person name="Stursova M."/>
            <person name="Weitz H."/>
            <person name="Taylor A."/>
            <person name="Grigoriev I.V."/>
            <person name="Nagy L.G."/>
            <person name="Martin F."/>
            <person name="Kauserud H."/>
        </authorList>
    </citation>
    <scope>NUCLEOTIDE SEQUENCE</scope>
    <source>
        <strain evidence="2">CBHHK188m</strain>
    </source>
</reference>
<protein>
    <recommendedName>
        <fullName evidence="4">Secreted protein</fullName>
    </recommendedName>
</protein>
<gene>
    <name evidence="2" type="ORF">DFH07DRAFT_841614</name>
</gene>
<dbReference type="Proteomes" id="UP001215280">
    <property type="component" value="Unassembled WGS sequence"/>
</dbReference>
<accession>A0AAD7MYQ0</accession>
<proteinExistence type="predicted"/>
<organism evidence="2 3">
    <name type="scientific">Mycena maculata</name>
    <dbReference type="NCBI Taxonomy" id="230809"/>
    <lineage>
        <taxon>Eukaryota</taxon>
        <taxon>Fungi</taxon>
        <taxon>Dikarya</taxon>
        <taxon>Basidiomycota</taxon>
        <taxon>Agaricomycotina</taxon>
        <taxon>Agaricomycetes</taxon>
        <taxon>Agaricomycetidae</taxon>
        <taxon>Agaricales</taxon>
        <taxon>Marasmiineae</taxon>
        <taxon>Mycenaceae</taxon>
        <taxon>Mycena</taxon>
    </lineage>
</organism>
<evidence type="ECO:0008006" key="4">
    <source>
        <dbReference type="Google" id="ProtNLM"/>
    </source>
</evidence>
<name>A0AAD7MYQ0_9AGAR</name>
<keyword evidence="1" id="KW-0732">Signal</keyword>
<keyword evidence="3" id="KW-1185">Reference proteome</keyword>
<dbReference type="AlphaFoldDB" id="A0AAD7MYQ0"/>
<sequence length="74" mass="8365">MAGNEMKAVLVSLFLRFCLHFSLCFSCLRFCATKGCFGQFSARLGRVARLSDCDLPTNHAISFTLRDNRDRDRG</sequence>
<feature type="signal peptide" evidence="1">
    <location>
        <begin position="1"/>
        <end position="24"/>
    </location>
</feature>